<protein>
    <submittedName>
        <fullName evidence="1">HNH endonuclease</fullName>
    </submittedName>
</protein>
<dbReference type="EMBL" id="MK919478">
    <property type="protein sequence ID" value="QDH48485.1"/>
    <property type="molecule type" value="Genomic_DNA"/>
</dbReference>
<evidence type="ECO:0000313" key="2">
    <source>
        <dbReference type="Proteomes" id="UP000319202"/>
    </source>
</evidence>
<sequence>MTLEFPDPMSFSADHVYPVGEGHPNAGPLMAAHLRCNQRRGKGTKDIRHQRDW</sequence>
<organism evidence="1 2">
    <name type="scientific">Gordonia phage Ziko</name>
    <dbReference type="NCBI Taxonomy" id="2591193"/>
    <lineage>
        <taxon>Viruses</taxon>
        <taxon>Duplodnaviria</taxon>
        <taxon>Heunggongvirae</taxon>
        <taxon>Uroviricota</taxon>
        <taxon>Caudoviricetes</taxon>
        <taxon>Ronaldovirus</taxon>
        <taxon>Ronaldovirus ronaldo</taxon>
    </lineage>
</organism>
<evidence type="ECO:0000313" key="1">
    <source>
        <dbReference type="EMBL" id="QDH48485.1"/>
    </source>
</evidence>
<dbReference type="GO" id="GO:0004519">
    <property type="term" value="F:endonuclease activity"/>
    <property type="evidence" value="ECO:0007669"/>
    <property type="project" value="UniProtKB-KW"/>
</dbReference>
<name>A0A514A5D6_9CAUD</name>
<dbReference type="Proteomes" id="UP000319202">
    <property type="component" value="Segment"/>
</dbReference>
<gene>
    <name evidence="1" type="primary">149</name>
    <name evidence="1" type="ORF">SEA_ZIKO_149</name>
</gene>
<keyword evidence="1" id="KW-0378">Hydrolase</keyword>
<keyword evidence="1" id="KW-0540">Nuclease</keyword>
<keyword evidence="1" id="KW-0255">Endonuclease</keyword>
<accession>A0A514A5D6</accession>
<proteinExistence type="predicted"/>
<reference evidence="1 2" key="1">
    <citation type="submission" date="2019-05" db="EMBL/GenBank/DDBJ databases">
        <authorList>
            <person name="Hammer B.W."/>
            <person name="Bultman M.N."/>
            <person name="Callewaert L."/>
            <person name="Holmes X.D."/>
            <person name="Kurz K.E."/>
            <person name="Mukundan A."/>
            <person name="Rutledge M.R."/>
            <person name="Saini P."/>
            <person name="Searly J."/>
            <person name="Butela K.A."/>
            <person name="Garlena R.A."/>
            <person name="Russell D.A."/>
            <person name="Pope W.H."/>
            <person name="Jacobs-Sera D."/>
            <person name="Hatfull G.F."/>
        </authorList>
    </citation>
    <scope>NUCLEOTIDE SEQUENCE [LARGE SCALE GENOMIC DNA]</scope>
</reference>